<evidence type="ECO:0000313" key="2">
    <source>
        <dbReference type="Proteomes" id="UP000253689"/>
    </source>
</evidence>
<accession>A0A345DN51</accession>
<protein>
    <submittedName>
        <fullName evidence="1">Uncharacterized protein</fullName>
    </submittedName>
</protein>
<reference evidence="2" key="1">
    <citation type="submission" date="2018-07" db="EMBL/GenBank/DDBJ databases">
        <title>Complete Genome Sequence of Spiroplasma phoeniceum.</title>
        <authorList>
            <person name="Davis R.E."/>
            <person name="Shao J.Y."/>
            <person name="Zhao Y."/>
            <person name="Silver A."/>
            <person name="Stump z."/>
            <person name="Gasparich G."/>
        </authorList>
    </citation>
    <scope>NUCLEOTIDE SEQUENCE [LARGE SCALE GENOMIC DNA]</scope>
    <source>
        <strain evidence="2">P40</strain>
    </source>
</reference>
<dbReference type="EMBL" id="CP031088">
    <property type="protein sequence ID" value="AXF95639.1"/>
    <property type="molecule type" value="Genomic_DNA"/>
</dbReference>
<evidence type="ECO:0000313" key="1">
    <source>
        <dbReference type="EMBL" id="AXF95639.1"/>
    </source>
</evidence>
<sequence>MGLLPAKKKKKIKKEYDIDSYYFNLASTITNRKNVNVQKHNDILEKRICEDNANFLNPRELEISIINPVTNQQLDTKLINNFLKMQDFTNKNWYNEYKINKYGKGAYFIFVNNSKLNFITIDFYNDQYDELGNLVSCTFDYDPYIKNNQSIFITEKLEIDAINKQVKVIRTLKTRLYSTITDLYIDDTKWNNYTSLQREKILPLNFIPIEIIPNNSNFEPSARYGKQFASILDIIAEKIMLDPLLNSGKFTINTNGVTGIVDQEISKILASFIENDLLLVEGDPDSNFQPVDYIADNFKGEQLTKIYDWLLTNYYKINRHHAPAIAKVAQQTQAEVAGVNIQTNAFYEQMIYIREIKLTEFIIKLIKYDNDILNSRTFNIKNIDELIVDVKLPLNSTLNRQLKNDEIIINAPNEEQGGQE</sequence>
<gene>
    <name evidence="1" type="ORF">SDAV_00648</name>
</gene>
<dbReference type="KEGG" id="sphh:SDAV_00648"/>
<keyword evidence="2" id="KW-1185">Reference proteome</keyword>
<name>A0A345DN51_9MOLU</name>
<organism evidence="1 2">
    <name type="scientific">Spiroplasma phoeniceum P40</name>
    <dbReference type="NCBI Taxonomy" id="1276259"/>
    <lineage>
        <taxon>Bacteria</taxon>
        <taxon>Bacillati</taxon>
        <taxon>Mycoplasmatota</taxon>
        <taxon>Mollicutes</taxon>
        <taxon>Entomoplasmatales</taxon>
        <taxon>Spiroplasmataceae</taxon>
        <taxon>Spiroplasma</taxon>
    </lineage>
</organism>
<dbReference type="AlphaFoldDB" id="A0A345DN51"/>
<proteinExistence type="predicted"/>
<dbReference type="Proteomes" id="UP000253689">
    <property type="component" value="Chromosome"/>
</dbReference>
<dbReference type="RefSeq" id="WP_114564506.1">
    <property type="nucleotide sequence ID" value="NZ_CP031088.1"/>
</dbReference>